<protein>
    <recommendedName>
        <fullName evidence="1">HAT C-terminal dimerisation domain-containing protein</fullName>
    </recommendedName>
</protein>
<dbReference type="EMBL" id="CAJNYD010001479">
    <property type="protein sequence ID" value="CAF3340147.1"/>
    <property type="molecule type" value="Genomic_DNA"/>
</dbReference>
<evidence type="ECO:0000313" key="2">
    <source>
        <dbReference type="EMBL" id="CAF3340147.1"/>
    </source>
</evidence>
<organism evidence="2 3">
    <name type="scientific">Rotaria socialis</name>
    <dbReference type="NCBI Taxonomy" id="392032"/>
    <lineage>
        <taxon>Eukaryota</taxon>
        <taxon>Metazoa</taxon>
        <taxon>Spiralia</taxon>
        <taxon>Gnathifera</taxon>
        <taxon>Rotifera</taxon>
        <taxon>Eurotatoria</taxon>
        <taxon>Bdelloidea</taxon>
        <taxon>Philodinida</taxon>
        <taxon>Philodinidae</taxon>
        <taxon>Rotaria</taxon>
    </lineage>
</organism>
<sequence length="958" mass="110519">MITRRQRILLFASREQLKMLLGADTILMDGTFSTCPSMFDQVYTIHAVKYDQSFPCVFGVKISSYADAIMSDFEPALITVIAAEFVGATHSSCYFHFTQAVYRAIQRVGLSTSYNNDNDIKHSCRKLMALALLPEPIIEDSVFYLQKEKADESDNDSKKQKKINDKSHNIFNINSNNILNDNSSNIVNDNTTSIHALSYTEPLCDTPSNINESSSLSTTITTSDNKKRTYQKWYSKEYTWLVYEPNKGGFCCICRDYWKPTVPFYSEMNTRTRSVFTTQPFVNWKNAPGPSGTLQKHQESAYHRTALQSLLFRQTEGSVAQQLFNASELERQENRQRFSDLLDGAYFLFKHELPHTTLYEPLLEVLTKIDHSKKLSTFFDKCKKNGSYDSTATVTELLEATSEVIDKQILTKIRESRIISIMADEGTDINHHQNLSICIRYCNQDTGEPTESFISLLKIKNKDAQTIFDTIVKELKSKNIDMTKVRFTGFDGASVFSGQFNGVSAKFRQMYSNSILFIHCRAHVLQLSLLSACEDIIEVQESLLTLKSLFYFINRSSIRLTRFNDIQMLLKHPQLKLIQPGDTRWLSYFRSVNAVIRCYEPLMITLEHIVHERGEESPYASGLLSILKDQSTTFILHSLEPILEALSILSKSIQTKNGDFNQLEKSMLGTLLRLEELKETLTLSSTNLNRDRITRATSRTNEISLEEIFNDKIVKFIDETLSSTNLNRDRITRATSRTNEISLEEIFNDKIVKFIDEVILNIKARFESNTLKFLNCFRIFDVSEATNEQEYGIQEINTIRQQYPDDFNDDLVAEWKVFRKYLFVQKQQQKSAILTQRQQCINLVKNGMTRDMYPQLSLAVEIFLCAPISTATVERDFSTMNRILTDLRNRLTTEHLEQLMRISIEGPSNLDDDLKDLIIHCWKYFQGQWFVHGFSMRANNNTEAFHSRFNRRVQITHP</sequence>
<evidence type="ECO:0000259" key="1">
    <source>
        <dbReference type="Pfam" id="PF05699"/>
    </source>
</evidence>
<gene>
    <name evidence="2" type="ORF">LUA448_LOCUS12071</name>
</gene>
<evidence type="ECO:0000313" key="3">
    <source>
        <dbReference type="Proteomes" id="UP000663833"/>
    </source>
</evidence>
<dbReference type="AlphaFoldDB" id="A0A817VBJ4"/>
<dbReference type="InterPro" id="IPR012337">
    <property type="entry name" value="RNaseH-like_sf"/>
</dbReference>
<accession>A0A817VBJ4</accession>
<dbReference type="InterPro" id="IPR008906">
    <property type="entry name" value="HATC_C_dom"/>
</dbReference>
<dbReference type="Pfam" id="PF05699">
    <property type="entry name" value="Dimer_Tnp_hAT"/>
    <property type="match status" value="1"/>
</dbReference>
<proteinExistence type="predicted"/>
<dbReference type="SUPFAM" id="SSF53098">
    <property type="entry name" value="Ribonuclease H-like"/>
    <property type="match status" value="1"/>
</dbReference>
<dbReference type="PANTHER" id="PTHR46880">
    <property type="entry name" value="RAS-ASSOCIATING DOMAIN-CONTAINING PROTEIN"/>
    <property type="match status" value="1"/>
</dbReference>
<reference evidence="2" key="1">
    <citation type="submission" date="2021-02" db="EMBL/GenBank/DDBJ databases">
        <authorList>
            <person name="Nowell W R."/>
        </authorList>
    </citation>
    <scope>NUCLEOTIDE SEQUENCE</scope>
</reference>
<feature type="domain" description="HAT C-terminal dimerisation" evidence="1">
    <location>
        <begin position="851"/>
        <end position="901"/>
    </location>
</feature>
<comment type="caution">
    <text evidence="2">The sequence shown here is derived from an EMBL/GenBank/DDBJ whole genome shotgun (WGS) entry which is preliminary data.</text>
</comment>
<dbReference type="Proteomes" id="UP000663833">
    <property type="component" value="Unassembled WGS sequence"/>
</dbReference>
<dbReference type="GO" id="GO:0046983">
    <property type="term" value="F:protein dimerization activity"/>
    <property type="evidence" value="ECO:0007669"/>
    <property type="project" value="InterPro"/>
</dbReference>
<name>A0A817VBJ4_9BILA</name>
<feature type="non-terminal residue" evidence="2">
    <location>
        <position position="1"/>
    </location>
</feature>
<dbReference type="PANTHER" id="PTHR46880:SF5">
    <property type="entry name" value="DUF4371 DOMAIN-CONTAINING PROTEIN"/>
    <property type="match status" value="1"/>
</dbReference>